<organism evidence="2 3">
    <name type="scientific">Citrus x changshan-huyou</name>
    <dbReference type="NCBI Taxonomy" id="2935761"/>
    <lineage>
        <taxon>Eukaryota</taxon>
        <taxon>Viridiplantae</taxon>
        <taxon>Streptophyta</taxon>
        <taxon>Embryophyta</taxon>
        <taxon>Tracheophyta</taxon>
        <taxon>Spermatophyta</taxon>
        <taxon>Magnoliopsida</taxon>
        <taxon>eudicotyledons</taxon>
        <taxon>Gunneridae</taxon>
        <taxon>Pentapetalae</taxon>
        <taxon>rosids</taxon>
        <taxon>malvids</taxon>
        <taxon>Sapindales</taxon>
        <taxon>Rutaceae</taxon>
        <taxon>Aurantioideae</taxon>
        <taxon>Citrus</taxon>
    </lineage>
</organism>
<keyword evidence="3" id="KW-1185">Reference proteome</keyword>
<sequence length="99" mass="11330">MWTGGLLDLPKSHKDRDGKRQEKDGDQENRKCKVNVSSRKLFITPPTLTFLLLFSLSHSPANPSFTVSSLRHRHRQLLKTTVEKVVTWVQVMKASESVE</sequence>
<dbReference type="AlphaFoldDB" id="A0AAP0N0P8"/>
<proteinExistence type="predicted"/>
<dbReference type="EMBL" id="JBCGBO010000002">
    <property type="protein sequence ID" value="KAK9223402.1"/>
    <property type="molecule type" value="Genomic_DNA"/>
</dbReference>
<protein>
    <submittedName>
        <fullName evidence="2">Uncharacterized protein</fullName>
    </submittedName>
</protein>
<gene>
    <name evidence="2" type="ORF">WN944_011844</name>
</gene>
<name>A0AAP0N0P8_9ROSI</name>
<accession>A0AAP0N0P8</accession>
<evidence type="ECO:0000313" key="3">
    <source>
        <dbReference type="Proteomes" id="UP001428341"/>
    </source>
</evidence>
<feature type="compositionally biased region" description="Basic and acidic residues" evidence="1">
    <location>
        <begin position="10"/>
        <end position="31"/>
    </location>
</feature>
<dbReference type="Proteomes" id="UP001428341">
    <property type="component" value="Unassembled WGS sequence"/>
</dbReference>
<reference evidence="2 3" key="1">
    <citation type="submission" date="2024-05" db="EMBL/GenBank/DDBJ databases">
        <title>Haplotype-resolved chromosome-level genome assembly of Huyou (Citrus changshanensis).</title>
        <authorList>
            <person name="Miao C."/>
            <person name="Chen W."/>
            <person name="Wu Y."/>
            <person name="Wang L."/>
            <person name="Zhao S."/>
            <person name="Grierson D."/>
            <person name="Xu C."/>
            <person name="Chen K."/>
        </authorList>
    </citation>
    <scope>NUCLEOTIDE SEQUENCE [LARGE SCALE GENOMIC DNA]</scope>
    <source>
        <strain evidence="2">01-14</strain>
        <tissue evidence="2">Leaf</tissue>
    </source>
</reference>
<feature type="region of interest" description="Disordered" evidence="1">
    <location>
        <begin position="1"/>
        <end position="31"/>
    </location>
</feature>
<evidence type="ECO:0000256" key="1">
    <source>
        <dbReference type="SAM" id="MobiDB-lite"/>
    </source>
</evidence>
<evidence type="ECO:0000313" key="2">
    <source>
        <dbReference type="EMBL" id="KAK9223402.1"/>
    </source>
</evidence>
<comment type="caution">
    <text evidence="2">The sequence shown here is derived from an EMBL/GenBank/DDBJ whole genome shotgun (WGS) entry which is preliminary data.</text>
</comment>